<evidence type="ECO:0000313" key="2">
    <source>
        <dbReference type="EMBL" id="PTB52828.1"/>
    </source>
</evidence>
<evidence type="ECO:0008006" key="4">
    <source>
        <dbReference type="Google" id="ProtNLM"/>
    </source>
</evidence>
<keyword evidence="1" id="KW-0732">Signal</keyword>
<reference evidence="2 3" key="1">
    <citation type="submission" date="2016-07" db="EMBL/GenBank/DDBJ databases">
        <title>Multiple horizontal gene transfer events from other fungi enriched the ability of initially mycotrophic Trichoderma (Ascomycota) to feed on dead plant biomass.</title>
        <authorList>
            <consortium name="DOE Joint Genome Institute"/>
            <person name="Aerts A."/>
            <person name="Atanasova L."/>
            <person name="Chenthamara K."/>
            <person name="Zhang J."/>
            <person name="Grujic M."/>
            <person name="Henrissat B."/>
            <person name="Kuo A."/>
            <person name="Salamov A."/>
            <person name="Lipzen A."/>
            <person name="Labutti K."/>
            <person name="Barry K."/>
            <person name="Miao Y."/>
            <person name="Rahimi M.J."/>
            <person name="Shen Q."/>
            <person name="Grigoriev I.V."/>
            <person name="Kubicek C.P."/>
            <person name="Druzhinina I.S."/>
        </authorList>
    </citation>
    <scope>NUCLEOTIDE SEQUENCE [LARGE SCALE GENOMIC DNA]</scope>
    <source>
        <strain evidence="2 3">CBS 226.95</strain>
    </source>
</reference>
<feature type="signal peptide" evidence="1">
    <location>
        <begin position="1"/>
        <end position="21"/>
    </location>
</feature>
<dbReference type="GeneID" id="36621713"/>
<dbReference type="RefSeq" id="XP_024772505.1">
    <property type="nucleotide sequence ID" value="XM_024913152.1"/>
</dbReference>
<evidence type="ECO:0000256" key="1">
    <source>
        <dbReference type="SAM" id="SignalP"/>
    </source>
</evidence>
<dbReference type="AlphaFoldDB" id="A0A2T4A732"/>
<keyword evidence="3" id="KW-1185">Reference proteome</keyword>
<dbReference type="EMBL" id="KZ679683">
    <property type="protein sequence ID" value="PTB52828.1"/>
    <property type="molecule type" value="Genomic_DNA"/>
</dbReference>
<evidence type="ECO:0000313" key="3">
    <source>
        <dbReference type="Proteomes" id="UP000241690"/>
    </source>
</evidence>
<feature type="chain" id="PRO_5015600943" description="Secreted protein" evidence="1">
    <location>
        <begin position="22"/>
        <end position="104"/>
    </location>
</feature>
<sequence length="104" mass="11735">MRHTRIHFLVTVPLIMTLLQHESLRIRVARWQLQVLMPSAFSAQPPPIGSTYVMPAIVTDPHAFWDFVCLGAQDAERRAPRGGLPKSHVRSWASFTTTIVCNTV</sequence>
<name>A0A2T4A732_TRIHA</name>
<proteinExistence type="predicted"/>
<accession>A0A2T4A732</accession>
<dbReference type="Proteomes" id="UP000241690">
    <property type="component" value="Unassembled WGS sequence"/>
</dbReference>
<gene>
    <name evidence="2" type="ORF">M431DRAFT_18319</name>
</gene>
<protein>
    <recommendedName>
        <fullName evidence="4">Secreted protein</fullName>
    </recommendedName>
</protein>
<organism evidence="2 3">
    <name type="scientific">Trichoderma harzianum CBS 226.95</name>
    <dbReference type="NCBI Taxonomy" id="983964"/>
    <lineage>
        <taxon>Eukaryota</taxon>
        <taxon>Fungi</taxon>
        <taxon>Dikarya</taxon>
        <taxon>Ascomycota</taxon>
        <taxon>Pezizomycotina</taxon>
        <taxon>Sordariomycetes</taxon>
        <taxon>Hypocreomycetidae</taxon>
        <taxon>Hypocreales</taxon>
        <taxon>Hypocreaceae</taxon>
        <taxon>Trichoderma</taxon>
    </lineage>
</organism>